<evidence type="ECO:0000313" key="9">
    <source>
        <dbReference type="EMBL" id="JAD18367.1"/>
    </source>
</evidence>
<keyword evidence="3" id="KW-0548">Nucleotidyltransferase</keyword>
<dbReference type="Gene3D" id="3.30.70.270">
    <property type="match status" value="2"/>
</dbReference>
<dbReference type="PANTHER" id="PTHR33064">
    <property type="entry name" value="POL PROTEIN"/>
    <property type="match status" value="1"/>
</dbReference>
<reference evidence="9" key="2">
    <citation type="journal article" date="2015" name="Data Brief">
        <title>Shoot transcriptome of the giant reed, Arundo donax.</title>
        <authorList>
            <person name="Barrero R.A."/>
            <person name="Guerrero F.D."/>
            <person name="Moolhuijzen P."/>
            <person name="Goolsby J.A."/>
            <person name="Tidwell J."/>
            <person name="Bellgard S.E."/>
            <person name="Bellgard M.I."/>
        </authorList>
    </citation>
    <scope>NUCLEOTIDE SEQUENCE</scope>
    <source>
        <tissue evidence="9">Shoot tissue taken approximately 20 cm above the soil surface</tissue>
    </source>
</reference>
<evidence type="ECO:0000259" key="8">
    <source>
        <dbReference type="PROSITE" id="PS50878"/>
    </source>
</evidence>
<keyword evidence="5" id="KW-0255">Endonuclease</keyword>
<evidence type="ECO:0000256" key="4">
    <source>
        <dbReference type="ARBA" id="ARBA00022722"/>
    </source>
</evidence>
<reference evidence="9" key="1">
    <citation type="submission" date="2014-09" db="EMBL/GenBank/DDBJ databases">
        <authorList>
            <person name="Magalhaes I.L.F."/>
            <person name="Oliveira U."/>
            <person name="Santos F.R."/>
            <person name="Vidigal T.H.D.A."/>
            <person name="Brescovit A.D."/>
            <person name="Santos A.J."/>
        </authorList>
    </citation>
    <scope>NUCLEOTIDE SEQUENCE</scope>
    <source>
        <tissue evidence="9">Shoot tissue taken approximately 20 cm above the soil surface</tissue>
    </source>
</reference>
<dbReference type="GO" id="GO:0004519">
    <property type="term" value="F:endonuclease activity"/>
    <property type="evidence" value="ECO:0007669"/>
    <property type="project" value="UniProtKB-KW"/>
</dbReference>
<evidence type="ECO:0000256" key="7">
    <source>
        <dbReference type="ARBA" id="ARBA00022918"/>
    </source>
</evidence>
<organism evidence="9">
    <name type="scientific">Arundo donax</name>
    <name type="common">Giant reed</name>
    <name type="synonym">Donax arundinaceus</name>
    <dbReference type="NCBI Taxonomy" id="35708"/>
    <lineage>
        <taxon>Eukaryota</taxon>
        <taxon>Viridiplantae</taxon>
        <taxon>Streptophyta</taxon>
        <taxon>Embryophyta</taxon>
        <taxon>Tracheophyta</taxon>
        <taxon>Spermatophyta</taxon>
        <taxon>Magnoliopsida</taxon>
        <taxon>Liliopsida</taxon>
        <taxon>Poales</taxon>
        <taxon>Poaceae</taxon>
        <taxon>PACMAD clade</taxon>
        <taxon>Arundinoideae</taxon>
        <taxon>Arundineae</taxon>
        <taxon>Arundo</taxon>
    </lineage>
</organism>
<keyword evidence="1" id="KW-0645">Protease</keyword>
<feature type="domain" description="Reverse transcriptase" evidence="8">
    <location>
        <begin position="1"/>
        <end position="113"/>
    </location>
</feature>
<keyword evidence="2" id="KW-0808">Transferase</keyword>
<dbReference type="CDD" id="cd01647">
    <property type="entry name" value="RT_LTR"/>
    <property type="match status" value="1"/>
</dbReference>
<dbReference type="InterPro" id="IPR043502">
    <property type="entry name" value="DNA/RNA_pol_sf"/>
</dbReference>
<name>A0A0A8Y3I8_ARUDO</name>
<dbReference type="PROSITE" id="PS50878">
    <property type="entry name" value="RT_POL"/>
    <property type="match status" value="1"/>
</dbReference>
<dbReference type="InterPro" id="IPR000477">
    <property type="entry name" value="RT_dom"/>
</dbReference>
<dbReference type="FunFam" id="3.30.70.270:FF:000003">
    <property type="entry name" value="Transposon Ty3-G Gag-Pol polyprotein"/>
    <property type="match status" value="1"/>
</dbReference>
<dbReference type="FunFam" id="3.30.70.270:FF:000020">
    <property type="entry name" value="Transposon Tf2-6 polyprotein-like Protein"/>
    <property type="match status" value="1"/>
</dbReference>
<proteinExistence type="predicted"/>
<keyword evidence="7" id="KW-0695">RNA-directed DNA polymerase</keyword>
<protein>
    <recommendedName>
        <fullName evidence="8">Reverse transcriptase domain-containing protein</fullName>
    </recommendedName>
</protein>
<keyword evidence="6" id="KW-0378">Hydrolase</keyword>
<dbReference type="InterPro" id="IPR051320">
    <property type="entry name" value="Viral_Replic_Matur_Polypro"/>
</dbReference>
<dbReference type="Pfam" id="PF00078">
    <property type="entry name" value="RVT_1"/>
    <property type="match status" value="1"/>
</dbReference>
<keyword evidence="4" id="KW-0540">Nuclease</keyword>
<dbReference type="GO" id="GO:0006508">
    <property type="term" value="P:proteolysis"/>
    <property type="evidence" value="ECO:0007669"/>
    <property type="project" value="UniProtKB-KW"/>
</dbReference>
<dbReference type="PANTHER" id="PTHR33064:SF37">
    <property type="entry name" value="RIBONUCLEASE H"/>
    <property type="match status" value="1"/>
</dbReference>
<dbReference type="FunFam" id="3.10.10.10:FF:000007">
    <property type="entry name" value="Retrovirus-related Pol polyprotein from transposon 17.6-like Protein"/>
    <property type="match status" value="1"/>
</dbReference>
<evidence type="ECO:0000256" key="1">
    <source>
        <dbReference type="ARBA" id="ARBA00022670"/>
    </source>
</evidence>
<dbReference type="InterPro" id="IPR043128">
    <property type="entry name" value="Rev_trsase/Diguanyl_cyclase"/>
</dbReference>
<dbReference type="GO" id="GO:0008233">
    <property type="term" value="F:peptidase activity"/>
    <property type="evidence" value="ECO:0007669"/>
    <property type="project" value="UniProtKB-KW"/>
</dbReference>
<accession>A0A0A8Y3I8</accession>
<dbReference type="EMBL" id="GBRH01279528">
    <property type="protein sequence ID" value="JAD18367.1"/>
    <property type="molecule type" value="Transcribed_RNA"/>
</dbReference>
<evidence type="ECO:0000256" key="5">
    <source>
        <dbReference type="ARBA" id="ARBA00022759"/>
    </source>
</evidence>
<dbReference type="GO" id="GO:0003964">
    <property type="term" value="F:RNA-directed DNA polymerase activity"/>
    <property type="evidence" value="ECO:0007669"/>
    <property type="project" value="UniProtKB-KW"/>
</dbReference>
<evidence type="ECO:0000256" key="6">
    <source>
        <dbReference type="ARBA" id="ARBA00022801"/>
    </source>
</evidence>
<dbReference type="AlphaFoldDB" id="A0A0A8Y3I8"/>
<evidence type="ECO:0000256" key="2">
    <source>
        <dbReference type="ARBA" id="ARBA00022679"/>
    </source>
</evidence>
<evidence type="ECO:0000256" key="3">
    <source>
        <dbReference type="ARBA" id="ARBA00022695"/>
    </source>
</evidence>
<dbReference type="SUPFAM" id="SSF56672">
    <property type="entry name" value="DNA/RNA polymerases"/>
    <property type="match status" value="1"/>
</dbReference>
<sequence>MRSGYHQIRMRPEDEHKTAFKTHHGHYHFRVMPFGLTNAPATFQCTMNEILSPFLRKFVLVFLDDILVYSPSLELHVDHLHQVLSTLRTHQLYLKSSKCPFAQSQIEYLGHIISDVGVLTDPSKIAAMLQWPVPTSVTKLRGFLGLTRYHRKFVRNYGLLAKPLTQLLKKKQFTWSSQAQTTFEALKMDEYYPSISHP</sequence>